<evidence type="ECO:0000313" key="6">
    <source>
        <dbReference type="Proteomes" id="UP000215771"/>
    </source>
</evidence>
<dbReference type="InterPro" id="IPR015510">
    <property type="entry name" value="PGRP"/>
</dbReference>
<reference evidence="4 6" key="2">
    <citation type="submission" date="2017-08" db="EMBL/GenBank/DDBJ databases">
        <authorList>
            <person name="de Groot N.N."/>
        </authorList>
    </citation>
    <scope>NUCLEOTIDE SEQUENCE [LARGE SCALE GENOMIC DNA]</scope>
    <source>
        <strain evidence="4 6">NBT06-6</strain>
    </source>
</reference>
<dbReference type="CDD" id="cd06583">
    <property type="entry name" value="PGRP"/>
    <property type="match status" value="1"/>
</dbReference>
<gene>
    <name evidence="4" type="ORF">CIG21_11040</name>
    <name evidence="5" type="ORF">CKJ80_02755</name>
</gene>
<evidence type="ECO:0000259" key="3">
    <source>
        <dbReference type="SMART" id="SM00701"/>
    </source>
</evidence>
<dbReference type="EMBL" id="NQMQ01000028">
    <property type="protein sequence ID" value="PAJ68365.1"/>
    <property type="molecule type" value="Genomic_DNA"/>
</dbReference>
<dbReference type="Proteomes" id="UP000215771">
    <property type="component" value="Unassembled WGS sequence"/>
</dbReference>
<dbReference type="SUPFAM" id="SSF55846">
    <property type="entry name" value="N-acetylmuramoyl-L-alanine amidase-like"/>
    <property type="match status" value="1"/>
</dbReference>
<comment type="caution">
    <text evidence="4">The sequence shown here is derived from an EMBL/GenBank/DDBJ whole genome shotgun (WGS) entry which is preliminary data.</text>
</comment>
<dbReference type="GO" id="GO:0009253">
    <property type="term" value="P:peptidoglycan catabolic process"/>
    <property type="evidence" value="ECO:0007669"/>
    <property type="project" value="InterPro"/>
</dbReference>
<dbReference type="PANTHER" id="PTHR11022">
    <property type="entry name" value="PEPTIDOGLYCAN RECOGNITION PROTEIN"/>
    <property type="match status" value="1"/>
</dbReference>
<dbReference type="RefSeq" id="WP_095278894.1">
    <property type="nucleotide sequence ID" value="NZ_CP047655.1"/>
</dbReference>
<dbReference type="GO" id="GO:0008745">
    <property type="term" value="F:N-acetylmuramoyl-L-alanine amidase activity"/>
    <property type="evidence" value="ECO:0007669"/>
    <property type="project" value="InterPro"/>
</dbReference>
<dbReference type="Pfam" id="PF01510">
    <property type="entry name" value="Amidase_2"/>
    <property type="match status" value="1"/>
</dbReference>
<feature type="compositionally biased region" description="Low complexity" evidence="2">
    <location>
        <begin position="442"/>
        <end position="469"/>
    </location>
</feature>
<name>A0A269PAF4_9CORY</name>
<reference evidence="5 7" key="1">
    <citation type="submission" date="2017-08" db="EMBL/GenBank/DDBJ databases">
        <title>Whole genome sequences of 6 clinical strains closest to Corynebacterium imitans.</title>
        <authorList>
            <person name="Bernier A.-M."/>
            <person name="Burdz T."/>
            <person name="Bernard K."/>
        </authorList>
    </citation>
    <scope>NUCLEOTIDE SEQUENCE [LARGE SCALE GENOMIC DNA]</scope>
    <source>
        <strain evidence="5 7">NML92-0415</strain>
    </source>
</reference>
<sequence>MQQRKRLNPAPTRTSPLLTTTVAAILTVAVVAAGAFGGNHILNVQSVGGADAEIYSDTASFDTGNNTTVDDAAVKTQGGDSQARRVVKEFSRDREFNLFGLTWKGDRDIVAYVRSQKADGSWTEWFEMDHADNAQGETNGTEPIFVESTKRIQVSTGNVDLLDEGRTDSAAPTTAKDLQAVFLDGGSGNANPIAPAADSYTRGMPKVITRSQWGAGASSNPTYTEPVTAATVHHTAGSNSYSEAEAPGIVRGIWQYHARNLGWGDIGYNALVDKYGNIYEGRAGGLDRAVEGAHVGGFNQNTWGVSMLGDYETASPTEAAINAMGEIIGWKAAVAGFDPMGSDYHYADFSFPGSRYPAGQGAMFPNINAHRDFHYNACPGQNLYNRMGDIRRIANRKYDSLKGSTGLDSILNPSKPGNNGGIDNGLPDNANPDVEATDTTVGDLSSALGSSDADTETVTNPDGTTTTVVRPNGDAQKAKSNVSLEGLAAGDAVAIAAAAGTLAGLVILYANSRGLLPGATKSVAGMEIIPGLTVQQLTPYIGPALQAVGKQDLADVWYQFEPTLGAITAGVGGPQVGGREYAFFQKGIGVKDRQGQIYTLAGKVADAWLQQGMDAGPLGMPISQERTLGDGTVQVSFQGGSISYNPATNAVNITTN</sequence>
<dbReference type="InterPro" id="IPR013207">
    <property type="entry name" value="LGFP"/>
</dbReference>
<dbReference type="PANTHER" id="PTHR11022:SF41">
    <property type="entry name" value="PEPTIDOGLYCAN-RECOGNITION PROTEIN LC-RELATED"/>
    <property type="match status" value="1"/>
</dbReference>
<dbReference type="InterPro" id="IPR006619">
    <property type="entry name" value="PGRP_domain_met/bac"/>
</dbReference>
<feature type="domain" description="Peptidoglycan recognition protein family" evidence="3">
    <location>
        <begin position="205"/>
        <end position="345"/>
    </location>
</feature>
<dbReference type="Pfam" id="PF08310">
    <property type="entry name" value="LGFP"/>
    <property type="match status" value="1"/>
</dbReference>
<organism evidence="4 6">
    <name type="scientific">Corynebacterium hadale</name>
    <dbReference type="NCBI Taxonomy" id="2026255"/>
    <lineage>
        <taxon>Bacteria</taxon>
        <taxon>Bacillati</taxon>
        <taxon>Actinomycetota</taxon>
        <taxon>Actinomycetes</taxon>
        <taxon>Mycobacteriales</taxon>
        <taxon>Corynebacteriaceae</taxon>
        <taxon>Corynebacterium</taxon>
    </lineage>
</organism>
<evidence type="ECO:0000313" key="4">
    <source>
        <dbReference type="EMBL" id="PAJ68365.1"/>
    </source>
</evidence>
<dbReference type="AlphaFoldDB" id="A0A269PAF4"/>
<dbReference type="InterPro" id="IPR002502">
    <property type="entry name" value="Amidase_domain"/>
</dbReference>
<dbReference type="EMBL" id="NSGP01000003">
    <property type="protein sequence ID" value="PAT11103.1"/>
    <property type="molecule type" value="Genomic_DNA"/>
</dbReference>
<comment type="similarity">
    <text evidence="1">Belongs to the N-acetylmuramoyl-L-alanine amidase 2 family.</text>
</comment>
<evidence type="ECO:0000313" key="5">
    <source>
        <dbReference type="EMBL" id="PAT11103.1"/>
    </source>
</evidence>
<feature type="region of interest" description="Disordered" evidence="2">
    <location>
        <begin position="405"/>
        <end position="476"/>
    </location>
</feature>
<dbReference type="GO" id="GO:0008270">
    <property type="term" value="F:zinc ion binding"/>
    <property type="evidence" value="ECO:0007669"/>
    <property type="project" value="InterPro"/>
</dbReference>
<accession>A0A269PAF4</accession>
<proteinExistence type="inferred from homology"/>
<evidence type="ECO:0000256" key="2">
    <source>
        <dbReference type="SAM" id="MobiDB-lite"/>
    </source>
</evidence>
<evidence type="ECO:0000313" key="7">
    <source>
        <dbReference type="Proteomes" id="UP000218041"/>
    </source>
</evidence>
<evidence type="ECO:0000256" key="1">
    <source>
        <dbReference type="ARBA" id="ARBA00007553"/>
    </source>
</evidence>
<feature type="compositionally biased region" description="Polar residues" evidence="2">
    <location>
        <begin position="405"/>
        <end position="417"/>
    </location>
</feature>
<dbReference type="SMART" id="SM00701">
    <property type="entry name" value="PGRP"/>
    <property type="match status" value="1"/>
</dbReference>
<dbReference type="Gene3D" id="3.40.80.10">
    <property type="entry name" value="Peptidoglycan recognition protein-like"/>
    <property type="match status" value="1"/>
</dbReference>
<protein>
    <recommendedName>
        <fullName evidence="3">Peptidoglycan recognition protein family domain-containing protein</fullName>
    </recommendedName>
</protein>
<dbReference type="InterPro" id="IPR036505">
    <property type="entry name" value="Amidase/PGRP_sf"/>
</dbReference>
<dbReference type="Proteomes" id="UP000218041">
    <property type="component" value="Unassembled WGS sequence"/>
</dbReference>